<accession>A0A8J3QF09</accession>
<dbReference type="InterPro" id="IPR007436">
    <property type="entry name" value="DUF485"/>
</dbReference>
<evidence type="ECO:0000313" key="3">
    <source>
        <dbReference type="Proteomes" id="UP000612899"/>
    </source>
</evidence>
<feature type="transmembrane region" description="Helical" evidence="1">
    <location>
        <begin position="39"/>
        <end position="61"/>
    </location>
</feature>
<proteinExistence type="predicted"/>
<organism evidence="2 3">
    <name type="scientific">Rhizocola hellebori</name>
    <dbReference type="NCBI Taxonomy" id="1392758"/>
    <lineage>
        <taxon>Bacteria</taxon>
        <taxon>Bacillati</taxon>
        <taxon>Actinomycetota</taxon>
        <taxon>Actinomycetes</taxon>
        <taxon>Micromonosporales</taxon>
        <taxon>Micromonosporaceae</taxon>
        <taxon>Rhizocola</taxon>
    </lineage>
</organism>
<dbReference type="PANTHER" id="PTHR38441:SF1">
    <property type="entry name" value="MEMBRANE PROTEIN"/>
    <property type="match status" value="1"/>
</dbReference>
<dbReference type="Pfam" id="PF04341">
    <property type="entry name" value="DUF485"/>
    <property type="match status" value="1"/>
</dbReference>
<keyword evidence="1" id="KW-0812">Transmembrane</keyword>
<keyword evidence="1" id="KW-1133">Transmembrane helix</keyword>
<keyword evidence="3" id="KW-1185">Reference proteome</keyword>
<dbReference type="AlphaFoldDB" id="A0A8J3QF09"/>
<dbReference type="Proteomes" id="UP000612899">
    <property type="component" value="Unassembled WGS sequence"/>
</dbReference>
<dbReference type="InterPro" id="IPR036259">
    <property type="entry name" value="MFS_trans_sf"/>
</dbReference>
<dbReference type="EMBL" id="BONY01000073">
    <property type="protein sequence ID" value="GIH09675.1"/>
    <property type="molecule type" value="Genomic_DNA"/>
</dbReference>
<evidence type="ECO:0000313" key="2">
    <source>
        <dbReference type="EMBL" id="GIH09675.1"/>
    </source>
</evidence>
<keyword evidence="1" id="KW-0472">Membrane</keyword>
<dbReference type="PANTHER" id="PTHR38441">
    <property type="entry name" value="INTEGRAL MEMBRANE PROTEIN-RELATED"/>
    <property type="match status" value="1"/>
</dbReference>
<protein>
    <submittedName>
        <fullName evidence="2">Membrane protein</fullName>
    </submittedName>
</protein>
<gene>
    <name evidence="2" type="ORF">Rhe02_77420</name>
</gene>
<name>A0A8J3QF09_9ACTN</name>
<feature type="transmembrane region" description="Helical" evidence="1">
    <location>
        <begin position="73"/>
        <end position="94"/>
    </location>
</feature>
<sequence>MIKMTTDQGSRDRTGSDETFLEVQRSPEFQALRKALRGFVFPMTAAFFLWYLLYVVLSAYARDFMDVKVFGNINVALIFGLLQFVTTFLIAWWYSRFAGKTLDPQGEALKARVENGGPR</sequence>
<comment type="caution">
    <text evidence="2">The sequence shown here is derived from an EMBL/GenBank/DDBJ whole genome shotgun (WGS) entry which is preliminary data.</text>
</comment>
<reference evidence="2" key="1">
    <citation type="submission" date="2021-01" db="EMBL/GenBank/DDBJ databases">
        <title>Whole genome shotgun sequence of Rhizocola hellebori NBRC 109834.</title>
        <authorList>
            <person name="Komaki H."/>
            <person name="Tamura T."/>
        </authorList>
    </citation>
    <scope>NUCLEOTIDE SEQUENCE</scope>
    <source>
        <strain evidence="2">NBRC 109834</strain>
    </source>
</reference>
<dbReference type="SUPFAM" id="SSF103473">
    <property type="entry name" value="MFS general substrate transporter"/>
    <property type="match status" value="1"/>
</dbReference>
<evidence type="ECO:0000256" key="1">
    <source>
        <dbReference type="SAM" id="Phobius"/>
    </source>
</evidence>